<gene>
    <name evidence="1" type="ORF">PQJ61_03045</name>
</gene>
<name>A0AAJ1MMT5_9SPIO</name>
<sequence>MRNAEYDRFGPWILEITETDPLPPLFIPYATRKDASLLSIKIPRPIDRRSATPGMNLYDYVLNMYKDDFDILRREGEEVVKDNFNYCDIFCIKNSEVLLNGSLSLFTKDDNYTFPYNTVSSDIIYKIIHIVRERYTKAENMPSLNEITPEDGELDFYFSTLASAEKEKETGFKLFSYQSRIKLNQVGKSGLRNLFNLIISKQLMESLHFCNGREVKIIGKGRDFKYIGQTDYGKEDCYIPLEKITGTEIAANSSNPGLLDCIIHTADKSFTTIMSAENPTAAEYLKLN</sequence>
<proteinExistence type="predicted"/>
<evidence type="ECO:0000313" key="1">
    <source>
        <dbReference type="EMBL" id="MDC7225724.1"/>
    </source>
</evidence>
<accession>A0AAJ1MMT5</accession>
<protein>
    <submittedName>
        <fullName evidence="1">Uncharacterized protein</fullName>
    </submittedName>
</protein>
<evidence type="ECO:0000313" key="2">
    <source>
        <dbReference type="Proteomes" id="UP001221217"/>
    </source>
</evidence>
<dbReference type="EMBL" id="JAQQAL010000009">
    <property type="protein sequence ID" value="MDC7225724.1"/>
    <property type="molecule type" value="Genomic_DNA"/>
</dbReference>
<comment type="caution">
    <text evidence="1">The sequence shown here is derived from an EMBL/GenBank/DDBJ whole genome shotgun (WGS) entry which is preliminary data.</text>
</comment>
<organism evidence="1 2">
    <name type="scientific">Candidatus Thalassospirochaeta sargassi</name>
    <dbReference type="NCBI Taxonomy" id="3119039"/>
    <lineage>
        <taxon>Bacteria</taxon>
        <taxon>Pseudomonadati</taxon>
        <taxon>Spirochaetota</taxon>
        <taxon>Spirochaetia</taxon>
        <taxon>Spirochaetales</taxon>
        <taxon>Spirochaetaceae</taxon>
        <taxon>Candidatus Thalassospirochaeta</taxon>
    </lineage>
</organism>
<reference evidence="1 2" key="1">
    <citation type="submission" date="2022-12" db="EMBL/GenBank/DDBJ databases">
        <title>Metagenome assembled genome from gulf of manar.</title>
        <authorList>
            <person name="Kohli P."/>
            <person name="Pk S."/>
            <person name="Venkata Ramana C."/>
            <person name="Sasikala C."/>
        </authorList>
    </citation>
    <scope>NUCLEOTIDE SEQUENCE [LARGE SCALE GENOMIC DNA]</scope>
    <source>
        <strain evidence="1">JB008</strain>
    </source>
</reference>
<dbReference type="AlphaFoldDB" id="A0AAJ1MMT5"/>
<dbReference type="Proteomes" id="UP001221217">
    <property type="component" value="Unassembled WGS sequence"/>
</dbReference>